<name>A0A4Q4T2M3_9PEZI</name>
<sequence>MCTVEHYYWRCKQCGAKRNGTPRIRLFACPKGPAMDACTGANHIDEITDEEPCQTCRRNNSIARRGAEMSIRWAWDLYAQADNNCPTADRDLYGQLDRFLRARGLFLRPNRHDPEDVKREWQACAAVYPLRFAEVRCEIARHGLPFPY</sequence>
<dbReference type="AlphaFoldDB" id="A0A4Q4T2M3"/>
<accession>A0A4Q4T2M3</accession>
<dbReference type="Proteomes" id="UP000293360">
    <property type="component" value="Unassembled WGS sequence"/>
</dbReference>
<organism evidence="1 2">
    <name type="scientific">Monosporascus ibericus</name>
    <dbReference type="NCBI Taxonomy" id="155417"/>
    <lineage>
        <taxon>Eukaryota</taxon>
        <taxon>Fungi</taxon>
        <taxon>Dikarya</taxon>
        <taxon>Ascomycota</taxon>
        <taxon>Pezizomycotina</taxon>
        <taxon>Sordariomycetes</taxon>
        <taxon>Xylariomycetidae</taxon>
        <taxon>Xylariales</taxon>
        <taxon>Xylariales incertae sedis</taxon>
        <taxon>Monosporascus</taxon>
    </lineage>
</organism>
<evidence type="ECO:0000313" key="2">
    <source>
        <dbReference type="Proteomes" id="UP000293360"/>
    </source>
</evidence>
<comment type="caution">
    <text evidence="1">The sequence shown here is derived from an EMBL/GenBank/DDBJ whole genome shotgun (WGS) entry which is preliminary data.</text>
</comment>
<evidence type="ECO:0000313" key="1">
    <source>
        <dbReference type="EMBL" id="RYO96351.1"/>
    </source>
</evidence>
<keyword evidence="2" id="KW-1185">Reference proteome</keyword>
<reference evidence="1 2" key="1">
    <citation type="submission" date="2018-06" db="EMBL/GenBank/DDBJ databases">
        <title>Complete Genomes of Monosporascus.</title>
        <authorList>
            <person name="Robinson A.J."/>
            <person name="Natvig D.O."/>
        </authorList>
    </citation>
    <scope>NUCLEOTIDE SEQUENCE [LARGE SCALE GENOMIC DNA]</scope>
    <source>
        <strain evidence="1 2">CBS 110550</strain>
    </source>
</reference>
<dbReference type="OrthoDB" id="4627380at2759"/>
<dbReference type="EMBL" id="QJNU01000515">
    <property type="protein sequence ID" value="RYO96351.1"/>
    <property type="molecule type" value="Genomic_DNA"/>
</dbReference>
<gene>
    <name evidence="1" type="ORF">DL764_007487</name>
</gene>
<protein>
    <submittedName>
        <fullName evidence="1">Uncharacterized protein</fullName>
    </submittedName>
</protein>
<proteinExistence type="predicted"/>